<feature type="region of interest" description="Disordered" evidence="1">
    <location>
        <begin position="1"/>
        <end position="40"/>
    </location>
</feature>
<name>A0A9E7MPS9_9CAUD</name>
<feature type="compositionally biased region" description="Polar residues" evidence="1">
    <location>
        <begin position="1"/>
        <end position="14"/>
    </location>
</feature>
<proteinExistence type="predicted"/>
<protein>
    <submittedName>
        <fullName evidence="2">Uncharacterized protein</fullName>
    </submittedName>
</protein>
<dbReference type="EMBL" id="ON529854">
    <property type="protein sequence ID" value="USN14403.1"/>
    <property type="molecule type" value="Genomic_DNA"/>
</dbReference>
<organism evidence="2 3">
    <name type="scientific">Janthinobacterium phage vB_JliS-Donnerlittchen</name>
    <dbReference type="NCBI Taxonomy" id="2948610"/>
    <lineage>
        <taxon>Viruses</taxon>
        <taxon>Duplodnaviria</taxon>
        <taxon>Heunggongvirae</taxon>
        <taxon>Uroviricota</taxon>
        <taxon>Caudoviricetes</taxon>
        <taxon>Mesyanzhinovviridae</taxon>
        <taxon>Bradleyvirinae</taxon>
        <taxon>Donnerlittchenvirus</taxon>
        <taxon>Donnerlittchenvirus donnerlittchenvirus</taxon>
    </lineage>
</organism>
<evidence type="ECO:0000313" key="2">
    <source>
        <dbReference type="EMBL" id="USN14403.1"/>
    </source>
</evidence>
<gene>
    <name evidence="2" type="ORF">DONNERLITTCHEN_00020</name>
</gene>
<sequence>MARYTSQQMTQQRPAGQPAPAKADGKPAQQSLRVPQGGQVTIRRVDNGLIASSVDANYRAQGEVFVKDASDLKITE</sequence>
<keyword evidence="3" id="KW-1185">Reference proteome</keyword>
<reference evidence="2" key="1">
    <citation type="submission" date="2022-05" db="EMBL/GenBank/DDBJ databases">
        <authorList>
            <person name="Friedrich I."/>
            <person name="Poehlein A."/>
            <person name="Schneider D."/>
            <person name="Hertel R."/>
            <person name="Daniel R."/>
        </authorList>
    </citation>
    <scope>NUCLEOTIDE SEQUENCE</scope>
</reference>
<evidence type="ECO:0000256" key="1">
    <source>
        <dbReference type="SAM" id="MobiDB-lite"/>
    </source>
</evidence>
<dbReference type="Proteomes" id="UP001057102">
    <property type="component" value="Segment"/>
</dbReference>
<evidence type="ECO:0000313" key="3">
    <source>
        <dbReference type="Proteomes" id="UP001057102"/>
    </source>
</evidence>
<accession>A0A9E7MPS9</accession>